<keyword evidence="8" id="KW-1185">Reference proteome</keyword>
<feature type="binding site" evidence="6">
    <location>
        <position position="181"/>
    </location>
    <ligand>
        <name>NAD(+)</name>
        <dbReference type="ChEBI" id="CHEBI:57540"/>
    </ligand>
</feature>
<dbReference type="PANTHER" id="PTHR20275:SF0">
    <property type="entry name" value="NAD KINASE"/>
    <property type="match status" value="1"/>
</dbReference>
<dbReference type="EC" id="2.7.1.23" evidence="6"/>
<feature type="binding site" evidence="6">
    <location>
        <position position="154"/>
    </location>
    <ligand>
        <name>NAD(+)</name>
        <dbReference type="ChEBI" id="CHEBI:57540"/>
    </ligand>
</feature>
<organism evidence="7 8">
    <name type="scientific">Breznakia blatticola</name>
    <dbReference type="NCBI Taxonomy" id="1754012"/>
    <lineage>
        <taxon>Bacteria</taxon>
        <taxon>Bacillati</taxon>
        <taxon>Bacillota</taxon>
        <taxon>Erysipelotrichia</taxon>
        <taxon>Erysipelotrichales</taxon>
        <taxon>Erysipelotrichaceae</taxon>
        <taxon>Breznakia</taxon>
    </lineage>
</organism>
<dbReference type="GO" id="GO:0005524">
    <property type="term" value="F:ATP binding"/>
    <property type="evidence" value="ECO:0007669"/>
    <property type="project" value="UniProtKB-KW"/>
</dbReference>
<comment type="similarity">
    <text evidence="6">Belongs to the NAD kinase family.</text>
</comment>
<accession>A0A4V3G6C1</accession>
<evidence type="ECO:0000256" key="1">
    <source>
        <dbReference type="ARBA" id="ARBA00022679"/>
    </source>
</evidence>
<dbReference type="AlphaFoldDB" id="A0A4V3G6C1"/>
<dbReference type="GO" id="GO:0003951">
    <property type="term" value="F:NAD+ kinase activity"/>
    <property type="evidence" value="ECO:0007669"/>
    <property type="project" value="UniProtKB-UniRule"/>
</dbReference>
<dbReference type="EMBL" id="SODD01000039">
    <property type="protein sequence ID" value="TDW14554.1"/>
    <property type="molecule type" value="Genomic_DNA"/>
</dbReference>
<evidence type="ECO:0000256" key="2">
    <source>
        <dbReference type="ARBA" id="ARBA00022777"/>
    </source>
</evidence>
<dbReference type="InterPro" id="IPR017438">
    <property type="entry name" value="ATP-NAD_kinase_N"/>
</dbReference>
<name>A0A4V3G6C1_9FIRM</name>
<dbReference type="InterPro" id="IPR017437">
    <property type="entry name" value="ATP-NAD_kinase_PpnK-typ_C"/>
</dbReference>
<comment type="function">
    <text evidence="6">Involved in the regulation of the intracellular balance of NAD and NADP, and is a key enzyme in the biosynthesis of NADP. Catalyzes specifically the phosphorylation on 2'-hydroxyl of the adenosine moiety of NAD to yield NADP.</text>
</comment>
<feature type="binding site" evidence="6">
    <location>
        <begin position="118"/>
        <end position="119"/>
    </location>
    <ligand>
        <name>NAD(+)</name>
        <dbReference type="ChEBI" id="CHEBI:57540"/>
    </ligand>
</feature>
<keyword evidence="6" id="KW-0547">Nucleotide-binding</keyword>
<dbReference type="GO" id="GO:0019674">
    <property type="term" value="P:NAD+ metabolic process"/>
    <property type="evidence" value="ECO:0007669"/>
    <property type="project" value="InterPro"/>
</dbReference>
<evidence type="ECO:0000256" key="3">
    <source>
        <dbReference type="ARBA" id="ARBA00022857"/>
    </source>
</evidence>
<dbReference type="HAMAP" id="MF_00361">
    <property type="entry name" value="NAD_kinase"/>
    <property type="match status" value="1"/>
</dbReference>
<evidence type="ECO:0000256" key="4">
    <source>
        <dbReference type="ARBA" id="ARBA00023027"/>
    </source>
</evidence>
<evidence type="ECO:0000313" key="7">
    <source>
        <dbReference type="EMBL" id="TDW14554.1"/>
    </source>
</evidence>
<sequence>MRKFSVFVKNDAKSQNIKTKITERLLAHNYVVDEEQPDLVVCVGGDGTILSAVHHYLHQLESIEFVAIHTGTLGFFTDYTENEVDRCIQDIIDDNVYEVFSSYLLEANVNDYTVYALNEIRVENILRTQVLDIYIDDEFFETFKGNGMCLSTQAGSTAYNRSLDGAVIDSGIRVMQLTEIAGIQDSKHRSLRVPYLLQENRKVTFVGDDFTNSFICYDHKNLSLDNVSRIECKMSNKRVKFVRYRKYSYLDRVRNLY</sequence>
<feature type="active site" description="Proton acceptor" evidence="6">
    <location>
        <position position="46"/>
    </location>
</feature>
<feature type="binding site" evidence="6">
    <location>
        <position position="144"/>
    </location>
    <ligand>
        <name>NAD(+)</name>
        <dbReference type="ChEBI" id="CHEBI:57540"/>
    </ligand>
</feature>
<dbReference type="GO" id="GO:0051287">
    <property type="term" value="F:NAD binding"/>
    <property type="evidence" value="ECO:0007669"/>
    <property type="project" value="UniProtKB-ARBA"/>
</dbReference>
<keyword evidence="3 6" id="KW-0521">NADP</keyword>
<evidence type="ECO:0000313" key="8">
    <source>
        <dbReference type="Proteomes" id="UP000294743"/>
    </source>
</evidence>
<evidence type="ECO:0000256" key="6">
    <source>
        <dbReference type="HAMAP-Rule" id="MF_00361"/>
    </source>
</evidence>
<comment type="catalytic activity">
    <reaction evidence="5 6">
        <text>NAD(+) + ATP = ADP + NADP(+) + H(+)</text>
        <dbReference type="Rhea" id="RHEA:18629"/>
        <dbReference type="ChEBI" id="CHEBI:15378"/>
        <dbReference type="ChEBI" id="CHEBI:30616"/>
        <dbReference type="ChEBI" id="CHEBI:57540"/>
        <dbReference type="ChEBI" id="CHEBI:58349"/>
        <dbReference type="ChEBI" id="CHEBI:456216"/>
        <dbReference type="EC" id="2.7.1.23"/>
    </reaction>
</comment>
<dbReference type="InterPro" id="IPR016064">
    <property type="entry name" value="NAD/diacylglycerol_kinase_sf"/>
</dbReference>
<keyword evidence="4 6" id="KW-0520">NAD</keyword>
<comment type="caution">
    <text evidence="6">Lacks conserved residue(s) required for the propagation of feature annotation.</text>
</comment>
<dbReference type="SUPFAM" id="SSF111331">
    <property type="entry name" value="NAD kinase/diacylglycerol kinase-like"/>
    <property type="match status" value="1"/>
</dbReference>
<dbReference type="Gene3D" id="2.60.200.30">
    <property type="entry name" value="Probable inorganic polyphosphate/atp-NAD kinase, domain 2"/>
    <property type="match status" value="1"/>
</dbReference>
<comment type="cofactor">
    <cofactor evidence="6">
        <name>a divalent metal cation</name>
        <dbReference type="ChEBI" id="CHEBI:60240"/>
    </cofactor>
</comment>
<protein>
    <recommendedName>
        <fullName evidence="6">NAD kinase</fullName>
        <ecNumber evidence="6">2.7.1.23</ecNumber>
    </recommendedName>
    <alternativeName>
        <fullName evidence="6">ATP-dependent NAD kinase</fullName>
    </alternativeName>
</protein>
<dbReference type="Proteomes" id="UP000294743">
    <property type="component" value="Unassembled WGS sequence"/>
</dbReference>
<dbReference type="Pfam" id="PF01513">
    <property type="entry name" value="NAD_kinase"/>
    <property type="match status" value="1"/>
</dbReference>
<keyword evidence="1 6" id="KW-0808">Transferase</keyword>
<dbReference type="Gene3D" id="3.40.50.10330">
    <property type="entry name" value="Probable inorganic polyphosphate/atp-NAD kinase, domain 1"/>
    <property type="match status" value="1"/>
</dbReference>
<comment type="caution">
    <text evidence="7">The sequence shown here is derived from an EMBL/GenBank/DDBJ whole genome shotgun (WGS) entry which is preliminary data.</text>
</comment>
<keyword evidence="6" id="KW-0067">ATP-binding</keyword>
<keyword evidence="6" id="KW-0963">Cytoplasm</keyword>
<proteinExistence type="inferred from homology"/>
<feature type="binding site" evidence="6">
    <location>
        <begin position="157"/>
        <end position="162"/>
    </location>
    <ligand>
        <name>NAD(+)</name>
        <dbReference type="ChEBI" id="CHEBI:57540"/>
    </ligand>
</feature>
<evidence type="ECO:0000256" key="5">
    <source>
        <dbReference type="ARBA" id="ARBA00047925"/>
    </source>
</evidence>
<dbReference type="GO" id="GO:0005737">
    <property type="term" value="C:cytoplasm"/>
    <property type="evidence" value="ECO:0007669"/>
    <property type="project" value="UniProtKB-SubCell"/>
</dbReference>
<dbReference type="NCBIfam" id="NF003424">
    <property type="entry name" value="PRK04885.1"/>
    <property type="match status" value="1"/>
</dbReference>
<dbReference type="InterPro" id="IPR002504">
    <property type="entry name" value="NADK"/>
</dbReference>
<gene>
    <name evidence="6" type="primary">nadK</name>
    <name evidence="7" type="ORF">EDD63_1392</name>
</gene>
<feature type="binding site" evidence="6">
    <location>
        <position position="146"/>
    </location>
    <ligand>
        <name>NAD(+)</name>
        <dbReference type="ChEBI" id="CHEBI:57540"/>
    </ligand>
</feature>
<dbReference type="RefSeq" id="WP_134170702.1">
    <property type="nucleotide sequence ID" value="NZ_SODD01000039.1"/>
</dbReference>
<comment type="subcellular location">
    <subcellularLocation>
        <location evidence="6">Cytoplasm</location>
    </subcellularLocation>
</comment>
<dbReference type="GO" id="GO:0006741">
    <property type="term" value="P:NADP+ biosynthetic process"/>
    <property type="evidence" value="ECO:0007669"/>
    <property type="project" value="UniProtKB-UniRule"/>
</dbReference>
<keyword evidence="2 6" id="KW-0418">Kinase</keyword>
<dbReference type="OrthoDB" id="9774737at2"/>
<dbReference type="PANTHER" id="PTHR20275">
    <property type="entry name" value="NAD KINASE"/>
    <property type="match status" value="1"/>
</dbReference>
<feature type="binding site" evidence="6">
    <location>
        <begin position="46"/>
        <end position="47"/>
    </location>
    <ligand>
        <name>NAD(+)</name>
        <dbReference type="ChEBI" id="CHEBI:57540"/>
    </ligand>
</feature>
<dbReference type="GO" id="GO:0046872">
    <property type="term" value="F:metal ion binding"/>
    <property type="evidence" value="ECO:0007669"/>
    <property type="project" value="UniProtKB-UniRule"/>
</dbReference>
<dbReference type="Pfam" id="PF20143">
    <property type="entry name" value="NAD_kinase_C"/>
    <property type="match status" value="1"/>
</dbReference>
<reference evidence="7 8" key="1">
    <citation type="submission" date="2019-03" db="EMBL/GenBank/DDBJ databases">
        <title>Genomic Encyclopedia of Type Strains, Phase IV (KMG-IV): sequencing the most valuable type-strain genomes for metagenomic binning, comparative biology and taxonomic classification.</title>
        <authorList>
            <person name="Goeker M."/>
        </authorList>
    </citation>
    <scope>NUCLEOTIDE SEQUENCE [LARGE SCALE GENOMIC DNA]</scope>
    <source>
        <strain evidence="7 8">DSM 28867</strain>
    </source>
</reference>